<dbReference type="Gene3D" id="1.25.40.10">
    <property type="entry name" value="Tetratricopeptide repeat domain"/>
    <property type="match status" value="3"/>
</dbReference>
<organism evidence="12 13">
    <name type="scientific">Stenomitos frigidus ULC18</name>
    <dbReference type="NCBI Taxonomy" id="2107698"/>
    <lineage>
        <taxon>Bacteria</taxon>
        <taxon>Bacillati</taxon>
        <taxon>Cyanobacteriota</taxon>
        <taxon>Cyanophyceae</taxon>
        <taxon>Leptolyngbyales</taxon>
        <taxon>Leptolyngbyaceae</taxon>
        <taxon>Stenomitos</taxon>
    </lineage>
</organism>
<dbReference type="Pfam" id="PF13424">
    <property type="entry name" value="TPR_12"/>
    <property type="match status" value="4"/>
</dbReference>
<evidence type="ECO:0000256" key="4">
    <source>
        <dbReference type="ARBA" id="ARBA00022701"/>
    </source>
</evidence>
<reference evidence="13" key="1">
    <citation type="submission" date="2018-02" db="EMBL/GenBank/DDBJ databases">
        <authorList>
            <person name="Moore K."/>
            <person name="Momper L."/>
        </authorList>
    </citation>
    <scope>NUCLEOTIDE SEQUENCE [LARGE SCALE GENOMIC DNA]</scope>
    <source>
        <strain evidence="13">ULC18</strain>
    </source>
</reference>
<dbReference type="GO" id="GO:0043531">
    <property type="term" value="F:ADP binding"/>
    <property type="evidence" value="ECO:0007669"/>
    <property type="project" value="InterPro"/>
</dbReference>
<evidence type="ECO:0000256" key="1">
    <source>
        <dbReference type="ARBA" id="ARBA00004245"/>
    </source>
</evidence>
<dbReference type="EMBL" id="PVWK01000096">
    <property type="protein sequence ID" value="PSB27294.1"/>
    <property type="molecule type" value="Genomic_DNA"/>
</dbReference>
<evidence type="ECO:0000256" key="5">
    <source>
        <dbReference type="ARBA" id="ARBA00022737"/>
    </source>
</evidence>
<dbReference type="GO" id="GO:0019894">
    <property type="term" value="F:kinesin binding"/>
    <property type="evidence" value="ECO:0007669"/>
    <property type="project" value="TreeGrafter"/>
</dbReference>
<keyword evidence="6 10" id="KW-0802">TPR repeat</keyword>
<reference evidence="12 13" key="2">
    <citation type="submission" date="2018-03" db="EMBL/GenBank/DDBJ databases">
        <title>The ancient ancestry and fast evolution of plastids.</title>
        <authorList>
            <person name="Moore K.R."/>
            <person name="Magnabosco C."/>
            <person name="Momper L."/>
            <person name="Gold D.A."/>
            <person name="Bosak T."/>
            <person name="Fournier G.P."/>
        </authorList>
    </citation>
    <scope>NUCLEOTIDE SEQUENCE [LARGE SCALE GENOMIC DNA]</scope>
    <source>
        <strain evidence="12 13">ULC18</strain>
    </source>
</reference>
<keyword evidence="7" id="KW-0175">Coiled coil</keyword>
<feature type="repeat" description="TPR" evidence="10">
    <location>
        <begin position="441"/>
        <end position="474"/>
    </location>
</feature>
<keyword evidence="13" id="KW-1185">Reference proteome</keyword>
<dbReference type="SUPFAM" id="SSF48452">
    <property type="entry name" value="TPR-like"/>
    <property type="match status" value="1"/>
</dbReference>
<dbReference type="InterPro" id="IPR027417">
    <property type="entry name" value="P-loop_NTPase"/>
</dbReference>
<dbReference type="PANTHER" id="PTHR45783:SF3">
    <property type="entry name" value="KINESIN LIGHT CHAIN"/>
    <property type="match status" value="1"/>
</dbReference>
<dbReference type="InterPro" id="IPR019734">
    <property type="entry name" value="TPR_rpt"/>
</dbReference>
<dbReference type="Gene3D" id="3.40.50.300">
    <property type="entry name" value="P-loop containing nucleotide triphosphate hydrolases"/>
    <property type="match status" value="1"/>
</dbReference>
<comment type="caution">
    <text evidence="12">The sequence shown here is derived from an EMBL/GenBank/DDBJ whole genome shotgun (WGS) entry which is preliminary data.</text>
</comment>
<dbReference type="PRINTS" id="PR00381">
    <property type="entry name" value="KINESINLIGHT"/>
</dbReference>
<evidence type="ECO:0000313" key="13">
    <source>
        <dbReference type="Proteomes" id="UP000239576"/>
    </source>
</evidence>
<keyword evidence="3" id="KW-0963">Cytoplasm</keyword>
<accession>A0A2T1E3S6</accession>
<gene>
    <name evidence="12" type="ORF">C7B82_16745</name>
</gene>
<feature type="repeat" description="TPR" evidence="10">
    <location>
        <begin position="525"/>
        <end position="558"/>
    </location>
</feature>
<evidence type="ECO:0000256" key="2">
    <source>
        <dbReference type="ARBA" id="ARBA00009622"/>
    </source>
</evidence>
<sequence>MQRYDTVAISGMGGIGKTELAVKYARTHLEQKTYPGGVVWLKAREDVASQIVLFARSLPMPQPPDDFELAEKVKFYWRNWQDAKTLVILDDVQDYGTIKLLLPVDPRFKILLTTRLTLQRPIEDFEITVLSDETAIELLRAIVCDERLDQNLAIAKQICDWLGYLPLGLELVGRYLERKPDISLETLWQRLQDKRLEAKALLKATPEMTATLGVAAAFELSWDVLDEPTRQLAMLLSLFALAEIPWTLVQACFVEEYAETLEDVRDEWLLKLHLLKRTGQEIYRLHQLLREFFVAKREQMVEADALKQAFRSAALKEAKRIIQKPDRSLLAETTTLMPHLQAVVHLSETSGHETDVAVDLAWLANLYYFQGRYTEAEPLLLRALTISEQQLGADHPDVAARLNSLANLYYFQGRYREIESLYQRALTISEQQLGADHPDVATKLNNLANLYRTQGRYAEAEPLYLRALTIGEQQLGADHPDVATRLNNLAGLYEDQGYSAKAEPLYLRALAISEQQLGADHPDVAIWLNNLANLYSNQGRYAEAEPRFLKALAISEQQLGADHPDVATWLNNLASLYSNQERYAEAEPRFLRALTIREQQLGENHPDIANSLNSLAELYCAQGRYTETEPLRLRCLEIEKQTLGENHPQFAASLNNLAGLYEGQGRYAEAETLYLRALAISEQQLGEDHPGVATKLNNLAALYKAQERYTEAEQLFLRALTILFESLGETNPSTQTVYQNFQQFLEQVLRERRTRQLSDHQWTRGILEKLAWDEG</sequence>
<dbReference type="PANTHER" id="PTHR45783">
    <property type="entry name" value="KINESIN LIGHT CHAIN"/>
    <property type="match status" value="1"/>
</dbReference>
<dbReference type="GO" id="GO:0005871">
    <property type="term" value="C:kinesin complex"/>
    <property type="evidence" value="ECO:0007669"/>
    <property type="project" value="InterPro"/>
</dbReference>
<name>A0A2T1E3S6_9CYAN</name>
<keyword evidence="8" id="KW-0505">Motor protein</keyword>
<evidence type="ECO:0000256" key="9">
    <source>
        <dbReference type="ARBA" id="ARBA00023212"/>
    </source>
</evidence>
<evidence type="ECO:0000256" key="7">
    <source>
        <dbReference type="ARBA" id="ARBA00023054"/>
    </source>
</evidence>
<dbReference type="GO" id="GO:0005874">
    <property type="term" value="C:microtubule"/>
    <property type="evidence" value="ECO:0007669"/>
    <property type="project" value="UniProtKB-KW"/>
</dbReference>
<comment type="similarity">
    <text evidence="2">Belongs to the kinesin light chain family.</text>
</comment>
<dbReference type="Proteomes" id="UP000239576">
    <property type="component" value="Unassembled WGS sequence"/>
</dbReference>
<dbReference type="GO" id="GO:0007018">
    <property type="term" value="P:microtubule-based movement"/>
    <property type="evidence" value="ECO:0007669"/>
    <property type="project" value="TreeGrafter"/>
</dbReference>
<dbReference type="InterPro" id="IPR002151">
    <property type="entry name" value="Kinesin_light"/>
</dbReference>
<evidence type="ECO:0000256" key="6">
    <source>
        <dbReference type="ARBA" id="ARBA00022803"/>
    </source>
</evidence>
<dbReference type="Pfam" id="PF00931">
    <property type="entry name" value="NB-ARC"/>
    <property type="match status" value="1"/>
</dbReference>
<dbReference type="InterPro" id="IPR011990">
    <property type="entry name" value="TPR-like_helical_dom_sf"/>
</dbReference>
<feature type="domain" description="NB-ARC" evidence="11">
    <location>
        <begin position="4"/>
        <end position="148"/>
    </location>
</feature>
<keyword evidence="9" id="KW-0206">Cytoskeleton</keyword>
<keyword evidence="5" id="KW-0677">Repeat</keyword>
<evidence type="ECO:0000256" key="10">
    <source>
        <dbReference type="PROSITE-ProRule" id="PRU00339"/>
    </source>
</evidence>
<protein>
    <submittedName>
        <fullName evidence="12">Tetratricopeptide repeat protein</fullName>
    </submittedName>
</protein>
<evidence type="ECO:0000256" key="3">
    <source>
        <dbReference type="ARBA" id="ARBA00022490"/>
    </source>
</evidence>
<dbReference type="OrthoDB" id="3193074at2"/>
<proteinExistence type="inferred from homology"/>
<dbReference type="InterPro" id="IPR002182">
    <property type="entry name" value="NB-ARC"/>
</dbReference>
<dbReference type="GO" id="GO:0005737">
    <property type="term" value="C:cytoplasm"/>
    <property type="evidence" value="ECO:0007669"/>
    <property type="project" value="TreeGrafter"/>
</dbReference>
<evidence type="ECO:0000256" key="8">
    <source>
        <dbReference type="ARBA" id="ARBA00023175"/>
    </source>
</evidence>
<dbReference type="PROSITE" id="PS50005">
    <property type="entry name" value="TPR"/>
    <property type="match status" value="3"/>
</dbReference>
<dbReference type="AlphaFoldDB" id="A0A2T1E3S6"/>
<comment type="subcellular location">
    <subcellularLocation>
        <location evidence="1">Cytoplasm</location>
        <location evidence="1">Cytoskeleton</location>
    </subcellularLocation>
</comment>
<evidence type="ECO:0000259" key="11">
    <source>
        <dbReference type="Pfam" id="PF00931"/>
    </source>
</evidence>
<dbReference type="Pfam" id="PF13374">
    <property type="entry name" value="TPR_10"/>
    <property type="match status" value="1"/>
</dbReference>
<dbReference type="SUPFAM" id="SSF52540">
    <property type="entry name" value="P-loop containing nucleoside triphosphate hydrolases"/>
    <property type="match status" value="1"/>
</dbReference>
<evidence type="ECO:0000313" key="12">
    <source>
        <dbReference type="EMBL" id="PSB27294.1"/>
    </source>
</evidence>
<dbReference type="SMART" id="SM00028">
    <property type="entry name" value="TPR"/>
    <property type="match status" value="9"/>
</dbReference>
<keyword evidence="4" id="KW-0493">Microtubule</keyword>
<feature type="repeat" description="TPR" evidence="10">
    <location>
        <begin position="651"/>
        <end position="684"/>
    </location>
</feature>